<evidence type="ECO:0000256" key="5">
    <source>
        <dbReference type="ARBA" id="ARBA00022771"/>
    </source>
</evidence>
<comment type="subcellular location">
    <subcellularLocation>
        <location evidence="1">Nucleus</location>
    </subcellularLocation>
</comment>
<gene>
    <name evidence="13" type="ORF">ACJRO7_007703</name>
</gene>
<evidence type="ECO:0000256" key="10">
    <source>
        <dbReference type="SAM" id="MobiDB-lite"/>
    </source>
</evidence>
<evidence type="ECO:0000259" key="11">
    <source>
        <dbReference type="Pfam" id="PF13878"/>
    </source>
</evidence>
<keyword evidence="7" id="KW-0539">Nucleus</keyword>
<feature type="compositionally biased region" description="Pro residues" evidence="10">
    <location>
        <begin position="12"/>
        <end position="33"/>
    </location>
</feature>
<evidence type="ECO:0000256" key="1">
    <source>
        <dbReference type="ARBA" id="ARBA00004123"/>
    </source>
</evidence>
<keyword evidence="4" id="KW-0479">Metal-binding</keyword>
<dbReference type="GO" id="GO:0005634">
    <property type="term" value="C:nucleus"/>
    <property type="evidence" value="ECO:0007669"/>
    <property type="project" value="UniProtKB-SubCell"/>
</dbReference>
<organism evidence="13 14">
    <name type="scientific">Eucalyptus globulus</name>
    <name type="common">Tasmanian blue gum</name>
    <dbReference type="NCBI Taxonomy" id="34317"/>
    <lineage>
        <taxon>Eukaryota</taxon>
        <taxon>Viridiplantae</taxon>
        <taxon>Streptophyta</taxon>
        <taxon>Embryophyta</taxon>
        <taxon>Tracheophyta</taxon>
        <taxon>Spermatophyta</taxon>
        <taxon>Magnoliopsida</taxon>
        <taxon>eudicotyledons</taxon>
        <taxon>Gunneridae</taxon>
        <taxon>Pentapetalae</taxon>
        <taxon>rosids</taxon>
        <taxon>malvids</taxon>
        <taxon>Myrtales</taxon>
        <taxon>Myrtaceae</taxon>
        <taxon>Myrtoideae</taxon>
        <taxon>Eucalypteae</taxon>
        <taxon>Eucalyptus</taxon>
    </lineage>
</organism>
<evidence type="ECO:0000256" key="8">
    <source>
        <dbReference type="ARBA" id="ARBA00023306"/>
    </source>
</evidence>
<dbReference type="SUPFAM" id="SSF101447">
    <property type="entry name" value="Formin homology 2 domain (FH2 domain)"/>
    <property type="match status" value="1"/>
</dbReference>
<reference evidence="13 14" key="1">
    <citation type="submission" date="2024-11" db="EMBL/GenBank/DDBJ databases">
        <title>Chromosome-level genome assembly of Eucalyptus globulus Labill. provides insights into its genome evolution.</title>
        <authorList>
            <person name="Li X."/>
        </authorList>
    </citation>
    <scope>NUCLEOTIDE SEQUENCE [LARGE SCALE GENOMIC DNA]</scope>
    <source>
        <strain evidence="13">CL2024</strain>
        <tissue evidence="13">Fresh tender leaves</tissue>
    </source>
</reference>
<dbReference type="GO" id="GO:0016746">
    <property type="term" value="F:acyltransferase activity"/>
    <property type="evidence" value="ECO:0007669"/>
    <property type="project" value="UniProtKB-KW"/>
</dbReference>
<keyword evidence="8" id="KW-0131">Cell cycle</keyword>
<dbReference type="Pfam" id="PF13878">
    <property type="entry name" value="zf-C2H2_3"/>
    <property type="match status" value="1"/>
</dbReference>
<protein>
    <submittedName>
        <fullName evidence="13">Uncharacterized protein</fullName>
    </submittedName>
</protein>
<feature type="domain" description="N-acetyltransferase ESCO zinc-finger" evidence="11">
    <location>
        <begin position="110"/>
        <end position="149"/>
    </location>
</feature>
<dbReference type="EMBL" id="JBJKBG010000011">
    <property type="protein sequence ID" value="KAL3715983.1"/>
    <property type="molecule type" value="Genomic_DNA"/>
</dbReference>
<evidence type="ECO:0000313" key="14">
    <source>
        <dbReference type="Proteomes" id="UP001634007"/>
    </source>
</evidence>
<evidence type="ECO:0000313" key="13">
    <source>
        <dbReference type="EMBL" id="KAL3715983.1"/>
    </source>
</evidence>
<keyword evidence="6" id="KW-0862">Zinc</keyword>
<evidence type="ECO:0000256" key="7">
    <source>
        <dbReference type="ARBA" id="ARBA00023242"/>
    </source>
</evidence>
<keyword evidence="5" id="KW-0863">Zinc-finger</keyword>
<accession>A0ABD3IP31</accession>
<dbReference type="PANTHER" id="PTHR45884:SF2">
    <property type="entry name" value="N-ACETYLTRANSFERASE ECO"/>
    <property type="match status" value="1"/>
</dbReference>
<proteinExistence type="inferred from homology"/>
<keyword evidence="9" id="KW-0012">Acyltransferase</keyword>
<dbReference type="InterPro" id="IPR028005">
    <property type="entry name" value="AcTrfase_ESCO_Znf_dom"/>
</dbReference>
<evidence type="ECO:0000256" key="9">
    <source>
        <dbReference type="ARBA" id="ARBA00023315"/>
    </source>
</evidence>
<dbReference type="Proteomes" id="UP001634007">
    <property type="component" value="Unassembled WGS sequence"/>
</dbReference>
<keyword evidence="14" id="KW-1185">Reference proteome</keyword>
<sequence length="375" mass="41516">MQPKISSFFFNSPPPPPPPPPPSPKRPPAPSPLLPDGGGDDLALWERTQHAFVATYERRAPKSLRSEILEDSSSGEATKLDSVEPGLNPESVVIGGTKVVNRNKKRSYAQFHLELGQSDFLLRTCSECGIKYAPGDEGDEKAHAAFHKNYTQGLQFKGWRSERVVSTPSIERGRIVMVLDSDSPAQRNKVQEVVKMMEVELGSGWIYHRQCKVYLFVASQRIAGCLVAEPIKEAFRIISFGENRRAEGAAVKDTRVKSAALQFGNVVFQREAVKRSTSFRKCKKLENLLNGVVCCEKEAVSAVCGIRAIWVTPSNRRKHVATRLLDAARSSFCSGTVLEHSKMAFSQPTSAGKALASHYMGTEYFLVYKTDRSEP</sequence>
<feature type="region of interest" description="Disordered" evidence="10">
    <location>
        <begin position="67"/>
        <end position="86"/>
    </location>
</feature>
<dbReference type="AlphaFoldDB" id="A0ABD3IP31"/>
<feature type="domain" description="N-acetyltransferase ESCO acetyl-transferase" evidence="12">
    <location>
        <begin position="301"/>
        <end position="368"/>
    </location>
</feature>
<feature type="compositionally biased region" description="Polar residues" evidence="10">
    <location>
        <begin position="1"/>
        <end position="10"/>
    </location>
</feature>
<dbReference type="Pfam" id="PF13880">
    <property type="entry name" value="Acetyltransf_13"/>
    <property type="match status" value="1"/>
</dbReference>
<dbReference type="PANTHER" id="PTHR45884">
    <property type="entry name" value="N-ACETYLTRANSFERASE ECO"/>
    <property type="match status" value="1"/>
</dbReference>
<evidence type="ECO:0000256" key="3">
    <source>
        <dbReference type="ARBA" id="ARBA00022679"/>
    </source>
</evidence>
<comment type="caution">
    <text evidence="13">The sequence shown here is derived from an EMBL/GenBank/DDBJ whole genome shotgun (WGS) entry which is preliminary data.</text>
</comment>
<evidence type="ECO:0000256" key="6">
    <source>
        <dbReference type="ARBA" id="ARBA00022833"/>
    </source>
</evidence>
<comment type="similarity">
    <text evidence="2">Belongs to the acetyltransferase family. ECO subfamily.</text>
</comment>
<evidence type="ECO:0000259" key="12">
    <source>
        <dbReference type="Pfam" id="PF13880"/>
    </source>
</evidence>
<evidence type="ECO:0000256" key="4">
    <source>
        <dbReference type="ARBA" id="ARBA00022723"/>
    </source>
</evidence>
<name>A0ABD3IP31_EUCGL</name>
<dbReference type="GO" id="GO:0008270">
    <property type="term" value="F:zinc ion binding"/>
    <property type="evidence" value="ECO:0007669"/>
    <property type="project" value="UniProtKB-KW"/>
</dbReference>
<evidence type="ECO:0000256" key="2">
    <source>
        <dbReference type="ARBA" id="ARBA00005816"/>
    </source>
</evidence>
<feature type="region of interest" description="Disordered" evidence="10">
    <location>
        <begin position="1"/>
        <end position="41"/>
    </location>
</feature>
<dbReference type="InterPro" id="IPR028009">
    <property type="entry name" value="ESCO_Acetyltransf_dom"/>
</dbReference>
<keyword evidence="3" id="KW-0808">Transferase</keyword>